<keyword evidence="5" id="KW-1185">Reference proteome</keyword>
<dbReference type="EMBL" id="SJTG01000006">
    <property type="protein sequence ID" value="TCI06461.1"/>
    <property type="molecule type" value="Genomic_DNA"/>
</dbReference>
<name>A0A4R0YLZ0_9GAMM</name>
<organism evidence="4 5">
    <name type="scientific">Dyella soli</name>
    <dbReference type="NCBI Taxonomy" id="522319"/>
    <lineage>
        <taxon>Bacteria</taxon>
        <taxon>Pseudomonadati</taxon>
        <taxon>Pseudomonadota</taxon>
        <taxon>Gammaproteobacteria</taxon>
        <taxon>Lysobacterales</taxon>
        <taxon>Rhodanobacteraceae</taxon>
        <taxon>Dyella</taxon>
    </lineage>
</organism>
<proteinExistence type="predicted"/>
<evidence type="ECO:0000256" key="1">
    <source>
        <dbReference type="SAM" id="MobiDB-lite"/>
    </source>
</evidence>
<dbReference type="InterPro" id="IPR052173">
    <property type="entry name" value="Beta-lactam_resp_regulator"/>
</dbReference>
<dbReference type="PANTHER" id="PTHR34978">
    <property type="entry name" value="POSSIBLE SENSOR-TRANSDUCER PROTEIN BLAR"/>
    <property type="match status" value="1"/>
</dbReference>
<keyword evidence="2" id="KW-0812">Transmembrane</keyword>
<feature type="transmembrane region" description="Helical" evidence="2">
    <location>
        <begin position="15"/>
        <end position="33"/>
    </location>
</feature>
<feature type="transmembrane region" description="Helical" evidence="2">
    <location>
        <begin position="45"/>
        <end position="67"/>
    </location>
</feature>
<feature type="transmembrane region" description="Helical" evidence="2">
    <location>
        <begin position="132"/>
        <end position="152"/>
    </location>
</feature>
<sequence length="687" mass="72960">MDSLVAFAEVLLSRLGWTSVQATALIGVVWLLGRLCPRLPASCRSLLWWLLGVQLLLGLVVATPVQLPLLSPPTAMEAATSVPIVASVSPPAEHHVTGFTRAADPLPAPVVDAPAAAPAAVAPKQDASPLRWPLVLLALWLTGVLLQLLLAARQWMDARAVVRLSQPLDDPGLQAACALQARSMGLRRCPSLRVCDAIASPQVTGLWRPTVLLPARQSLSAQESALALAHELAHLRRGDLWMGWVPAMAQRLFFFHPLVGWAMREYALHREAACDAQVVQQHAAAPQDYGRLLLRLGVAHPLHASLAGASPTFNNLRRRLTMLQHDMQNPMSRARGWLVVALVAMAGVLPYRVTQAAADPAAPAAASSAAKAAVAPVAATRATPAAAAAPAAKTAPATQAAAASRPLPASATSPAAMTPPAPPAPPSPPAAVAPLPPAPPPLPPLPPLPSAASNLHARHVDIDINTEARNGFALFDHGGDTILMNGTEGDISAARLQRKNDESLIWFRRGQQAYVIRDAATIERARTAYAPMHELATIQSRMAGAQARLAGAQARLAARDSVAAARMGALAAHQGQLESQLGVLESRRAELEARPGVTSADLQQVDTQIRVIDNQIKSLAERQQKPADDSDLRRQQADIERQQGELERQQHALELREHSASAQADGQMDKLLDEAIAKGIAQPVSRR</sequence>
<keyword evidence="2" id="KW-1133">Transmembrane helix</keyword>
<feature type="transmembrane region" description="Helical" evidence="2">
    <location>
        <begin position="336"/>
        <end position="353"/>
    </location>
</feature>
<dbReference type="Proteomes" id="UP000291822">
    <property type="component" value="Unassembled WGS sequence"/>
</dbReference>
<dbReference type="RefSeq" id="WP_131413208.1">
    <property type="nucleotide sequence ID" value="NZ_SJTG01000006.1"/>
</dbReference>
<dbReference type="Pfam" id="PF05569">
    <property type="entry name" value="Peptidase_M56"/>
    <property type="match status" value="1"/>
</dbReference>
<reference evidence="4 5" key="1">
    <citation type="submission" date="2019-02" db="EMBL/GenBank/DDBJ databases">
        <title>Dyella amyloliquefaciens sp. nov., isolated from forest soil.</title>
        <authorList>
            <person name="Gao Z.-H."/>
            <person name="Qiu L.-H."/>
        </authorList>
    </citation>
    <scope>NUCLEOTIDE SEQUENCE [LARGE SCALE GENOMIC DNA]</scope>
    <source>
        <strain evidence="4 5">KACC 12747</strain>
    </source>
</reference>
<feature type="domain" description="Peptidase M56" evidence="3">
    <location>
        <begin position="16"/>
        <end position="323"/>
    </location>
</feature>
<keyword evidence="2" id="KW-0472">Membrane</keyword>
<feature type="compositionally biased region" description="Low complexity" evidence="1">
    <location>
        <begin position="397"/>
        <end position="416"/>
    </location>
</feature>
<feature type="region of interest" description="Disordered" evidence="1">
    <location>
        <begin position="619"/>
        <end position="650"/>
    </location>
</feature>
<accession>A0A4R0YLZ0</accession>
<dbReference type="PANTHER" id="PTHR34978:SF3">
    <property type="entry name" value="SLR0241 PROTEIN"/>
    <property type="match status" value="1"/>
</dbReference>
<protein>
    <submittedName>
        <fullName evidence="4">Peptidase M56</fullName>
    </submittedName>
</protein>
<dbReference type="InterPro" id="IPR008756">
    <property type="entry name" value="Peptidase_M56"/>
</dbReference>
<comment type="caution">
    <text evidence="4">The sequence shown here is derived from an EMBL/GenBank/DDBJ whole genome shotgun (WGS) entry which is preliminary data.</text>
</comment>
<evidence type="ECO:0000259" key="3">
    <source>
        <dbReference type="Pfam" id="PF05569"/>
    </source>
</evidence>
<gene>
    <name evidence="4" type="ORF">EZM97_33810</name>
</gene>
<dbReference type="CDD" id="cd07341">
    <property type="entry name" value="M56_BlaR1_MecR1_like"/>
    <property type="match status" value="1"/>
</dbReference>
<dbReference type="AlphaFoldDB" id="A0A4R0YLZ0"/>
<evidence type="ECO:0000256" key="2">
    <source>
        <dbReference type="SAM" id="Phobius"/>
    </source>
</evidence>
<evidence type="ECO:0000313" key="5">
    <source>
        <dbReference type="Proteomes" id="UP000291822"/>
    </source>
</evidence>
<feature type="compositionally biased region" description="Pro residues" evidence="1">
    <location>
        <begin position="417"/>
        <end position="449"/>
    </location>
</feature>
<feature type="region of interest" description="Disordered" evidence="1">
    <location>
        <begin position="397"/>
        <end position="450"/>
    </location>
</feature>
<evidence type="ECO:0000313" key="4">
    <source>
        <dbReference type="EMBL" id="TCI06461.1"/>
    </source>
</evidence>